<dbReference type="Pfam" id="PF00335">
    <property type="entry name" value="Tetraspanin"/>
    <property type="match status" value="1"/>
</dbReference>
<evidence type="ECO:0000256" key="4">
    <source>
        <dbReference type="ARBA" id="ARBA00023136"/>
    </source>
</evidence>
<evidence type="ECO:0000313" key="6">
    <source>
        <dbReference type="EMBL" id="CAD7255036.1"/>
    </source>
</evidence>
<evidence type="ECO:0000256" key="1">
    <source>
        <dbReference type="ARBA" id="ARBA00004141"/>
    </source>
</evidence>
<comment type="subcellular location">
    <subcellularLocation>
        <location evidence="1">Membrane</location>
        <topology evidence="1">Multi-pass membrane protein</topology>
    </subcellularLocation>
</comment>
<reference evidence="6" key="1">
    <citation type="submission" date="2020-11" db="EMBL/GenBank/DDBJ databases">
        <authorList>
            <person name="Tran Van P."/>
        </authorList>
    </citation>
    <scope>NUCLEOTIDE SEQUENCE</scope>
</reference>
<gene>
    <name evidence="6" type="ORF">DSTB1V02_LOCUS14782</name>
</gene>
<dbReference type="GO" id="GO:0016020">
    <property type="term" value="C:membrane"/>
    <property type="evidence" value="ECO:0007669"/>
    <property type="project" value="UniProtKB-SubCell"/>
</dbReference>
<feature type="signal peptide" evidence="5">
    <location>
        <begin position="1"/>
        <end position="18"/>
    </location>
</feature>
<evidence type="ECO:0000256" key="3">
    <source>
        <dbReference type="ARBA" id="ARBA00022989"/>
    </source>
</evidence>
<dbReference type="PANTHER" id="PTHR19282:SF452">
    <property type="entry name" value="LD03691P"/>
    <property type="match status" value="1"/>
</dbReference>
<accession>A0A7R9AJQ9</accession>
<proteinExistence type="predicted"/>
<sequence length="139" mass="15706">MSYLWLLSCLFVVSVVVGAVVFVLPVHFGESIDVAMKRSLIEYDDRTEGPVRIAWDEVQRMFKCCGIESAQDWQSNNHLQGQYPRSCCRLHPDGDMLQCESSIANTWWEGCLEKVKVILQRRGTLLSGTMFGVAFLAVS</sequence>
<dbReference type="InterPro" id="IPR008952">
    <property type="entry name" value="Tetraspanin_EC2_sf"/>
</dbReference>
<evidence type="ECO:0000313" key="7">
    <source>
        <dbReference type="Proteomes" id="UP000677054"/>
    </source>
</evidence>
<organism evidence="6">
    <name type="scientific">Darwinula stevensoni</name>
    <dbReference type="NCBI Taxonomy" id="69355"/>
    <lineage>
        <taxon>Eukaryota</taxon>
        <taxon>Metazoa</taxon>
        <taxon>Ecdysozoa</taxon>
        <taxon>Arthropoda</taxon>
        <taxon>Crustacea</taxon>
        <taxon>Oligostraca</taxon>
        <taxon>Ostracoda</taxon>
        <taxon>Podocopa</taxon>
        <taxon>Podocopida</taxon>
        <taxon>Darwinulocopina</taxon>
        <taxon>Darwinuloidea</taxon>
        <taxon>Darwinulidae</taxon>
        <taxon>Darwinula</taxon>
    </lineage>
</organism>
<dbReference type="AlphaFoldDB" id="A0A7R9AJQ9"/>
<dbReference type="InterPro" id="IPR018499">
    <property type="entry name" value="Tetraspanin/Peripherin"/>
</dbReference>
<keyword evidence="2" id="KW-0812">Transmembrane</keyword>
<dbReference type="Gene3D" id="1.10.1450.10">
    <property type="entry name" value="Tetraspanin"/>
    <property type="match status" value="1"/>
</dbReference>
<dbReference type="EMBL" id="CAJPEV010015940">
    <property type="protein sequence ID" value="CAG0907252.1"/>
    <property type="molecule type" value="Genomic_DNA"/>
</dbReference>
<feature type="chain" id="PRO_5036402891" evidence="5">
    <location>
        <begin position="19"/>
        <end position="139"/>
    </location>
</feature>
<keyword evidence="3" id="KW-1133">Transmembrane helix</keyword>
<dbReference type="Proteomes" id="UP000677054">
    <property type="component" value="Unassembled WGS sequence"/>
</dbReference>
<protein>
    <submittedName>
        <fullName evidence="6">Uncharacterized protein</fullName>
    </submittedName>
</protein>
<evidence type="ECO:0000256" key="5">
    <source>
        <dbReference type="SAM" id="SignalP"/>
    </source>
</evidence>
<keyword evidence="5" id="KW-0732">Signal</keyword>
<dbReference type="OrthoDB" id="438211at2759"/>
<evidence type="ECO:0000256" key="2">
    <source>
        <dbReference type="ARBA" id="ARBA00022692"/>
    </source>
</evidence>
<dbReference type="EMBL" id="LR915458">
    <property type="protein sequence ID" value="CAD7255036.1"/>
    <property type="molecule type" value="Genomic_DNA"/>
</dbReference>
<name>A0A7R9AJQ9_9CRUS</name>
<keyword evidence="4" id="KW-0472">Membrane</keyword>
<dbReference type="SUPFAM" id="SSF48652">
    <property type="entry name" value="Tetraspanin"/>
    <property type="match status" value="1"/>
</dbReference>
<dbReference type="PANTHER" id="PTHR19282">
    <property type="entry name" value="TETRASPANIN"/>
    <property type="match status" value="1"/>
</dbReference>
<keyword evidence="7" id="KW-1185">Reference proteome</keyword>